<dbReference type="OrthoDB" id="6510177at2759"/>
<feature type="transmembrane region" description="Helical" evidence="17">
    <location>
        <begin position="679"/>
        <end position="704"/>
    </location>
</feature>
<keyword evidence="13" id="KW-0325">Glycoprotein</keyword>
<dbReference type="InterPro" id="IPR053958">
    <property type="entry name" value="HMGCR/SNAP/NPC1-like_SSD"/>
</dbReference>
<protein>
    <recommendedName>
        <fullName evidence="18">SSD domain-containing protein</fullName>
    </recommendedName>
</protein>
<evidence type="ECO:0000256" key="3">
    <source>
        <dbReference type="ARBA" id="ARBA00022448"/>
    </source>
</evidence>
<dbReference type="GO" id="GO:0008203">
    <property type="term" value="P:cholesterol metabolic process"/>
    <property type="evidence" value="ECO:0007669"/>
    <property type="project" value="UniProtKB-KW"/>
</dbReference>
<evidence type="ECO:0000256" key="16">
    <source>
        <dbReference type="SAM" id="MobiDB-lite"/>
    </source>
</evidence>
<feature type="transmembrane region" description="Helical" evidence="17">
    <location>
        <begin position="1068"/>
        <end position="1088"/>
    </location>
</feature>
<dbReference type="GO" id="GO:0012505">
    <property type="term" value="C:endomembrane system"/>
    <property type="evidence" value="ECO:0007669"/>
    <property type="project" value="UniProtKB-SubCell"/>
</dbReference>
<keyword evidence="4" id="KW-0153">Cholesterol metabolism</keyword>
<evidence type="ECO:0000313" key="19">
    <source>
        <dbReference type="EMBL" id="ESP03417.1"/>
    </source>
</evidence>
<evidence type="ECO:0000256" key="10">
    <source>
        <dbReference type="ARBA" id="ARBA00023136"/>
    </source>
</evidence>
<dbReference type="HOGENOM" id="CLU_002359_0_0_1"/>
<evidence type="ECO:0000256" key="2">
    <source>
        <dbReference type="ARBA" id="ARBA00005585"/>
    </source>
</evidence>
<dbReference type="GO" id="GO:0030299">
    <property type="term" value="P:intestinal cholesterol absorption"/>
    <property type="evidence" value="ECO:0007669"/>
    <property type="project" value="TreeGrafter"/>
</dbReference>
<evidence type="ECO:0000256" key="11">
    <source>
        <dbReference type="ARBA" id="ARBA00023157"/>
    </source>
</evidence>
<keyword evidence="8" id="KW-0445">Lipid transport</keyword>
<dbReference type="KEGG" id="lgi:LOTGIDRAFT_199271"/>
<dbReference type="EMBL" id="KB200027">
    <property type="protein sequence ID" value="ESP03417.1"/>
    <property type="molecule type" value="Genomic_DNA"/>
</dbReference>
<organism evidence="19 20">
    <name type="scientific">Lottia gigantea</name>
    <name type="common">Giant owl limpet</name>
    <dbReference type="NCBI Taxonomy" id="225164"/>
    <lineage>
        <taxon>Eukaryota</taxon>
        <taxon>Metazoa</taxon>
        <taxon>Spiralia</taxon>
        <taxon>Lophotrochozoa</taxon>
        <taxon>Mollusca</taxon>
        <taxon>Gastropoda</taxon>
        <taxon>Patellogastropoda</taxon>
        <taxon>Lottioidea</taxon>
        <taxon>Lottiidae</taxon>
        <taxon>Lottia</taxon>
    </lineage>
</organism>
<dbReference type="PANTHER" id="PTHR45727">
    <property type="entry name" value="NPC INTRACELLULAR CHOLESTEROL TRANSPORTER 1"/>
    <property type="match status" value="1"/>
</dbReference>
<evidence type="ECO:0000259" key="18">
    <source>
        <dbReference type="PROSITE" id="PS50156"/>
    </source>
</evidence>
<keyword evidence="12" id="KW-1207">Sterol metabolism</keyword>
<feature type="transmembrane region" description="Helical" evidence="17">
    <location>
        <begin position="750"/>
        <end position="770"/>
    </location>
</feature>
<dbReference type="FunFam" id="1.20.1640.10:FF:000008">
    <property type="entry name" value="NPC intracellular cholesterol transporter 1"/>
    <property type="match status" value="1"/>
</dbReference>
<dbReference type="AlphaFoldDB" id="V4BBI9"/>
<comment type="catalytic activity">
    <reaction evidence="15">
        <text>cholesterol(in) = cholesterol(out)</text>
        <dbReference type="Rhea" id="RHEA:39747"/>
        <dbReference type="ChEBI" id="CHEBI:16113"/>
    </reaction>
</comment>
<feature type="transmembrane region" description="Helical" evidence="17">
    <location>
        <begin position="1108"/>
        <end position="1133"/>
    </location>
</feature>
<dbReference type="RefSeq" id="XP_009045950.1">
    <property type="nucleotide sequence ID" value="XM_009047702.1"/>
</dbReference>
<keyword evidence="10 17" id="KW-0472">Membrane</keyword>
<keyword evidence="11" id="KW-1015">Disulfide bond</keyword>
<name>V4BBI9_LOTGI</name>
<dbReference type="FunFam" id="1.20.1640.10:FF:000010">
    <property type="entry name" value="NPC intracellular cholesterol transporter 1"/>
    <property type="match status" value="1"/>
</dbReference>
<dbReference type="GO" id="GO:0005886">
    <property type="term" value="C:plasma membrane"/>
    <property type="evidence" value="ECO:0007669"/>
    <property type="project" value="TreeGrafter"/>
</dbReference>
<dbReference type="Proteomes" id="UP000030746">
    <property type="component" value="Unassembled WGS sequence"/>
</dbReference>
<comment type="subcellular location">
    <subcellularLocation>
        <location evidence="1">Endomembrane system</location>
        <topology evidence="1">Multi-pass membrane protein</topology>
    </subcellularLocation>
</comment>
<dbReference type="InterPro" id="IPR032190">
    <property type="entry name" value="NPC1_N"/>
</dbReference>
<gene>
    <name evidence="19" type="ORF">LOTGIDRAFT_199271</name>
</gene>
<keyword evidence="5 17" id="KW-0812">Transmembrane</keyword>
<feature type="domain" description="SSD" evidence="18">
    <location>
        <begin position="537"/>
        <end position="704"/>
    </location>
</feature>
<keyword evidence="7 17" id="KW-1133">Transmembrane helix</keyword>
<dbReference type="InterPro" id="IPR004765">
    <property type="entry name" value="NPC1-like"/>
</dbReference>
<dbReference type="SUPFAM" id="SSF82866">
    <property type="entry name" value="Multidrug efflux transporter AcrB transmembrane domain"/>
    <property type="match status" value="2"/>
</dbReference>
<feature type="transmembrane region" description="Helical" evidence="17">
    <location>
        <begin position="603"/>
        <end position="625"/>
    </location>
</feature>
<dbReference type="NCBIfam" id="TIGR00917">
    <property type="entry name" value="2A060601"/>
    <property type="match status" value="1"/>
</dbReference>
<keyword evidence="3" id="KW-0813">Transport</keyword>
<feature type="transmembrane region" description="Helical" evidence="17">
    <location>
        <begin position="1016"/>
        <end position="1034"/>
    </location>
</feature>
<evidence type="ECO:0000256" key="12">
    <source>
        <dbReference type="ARBA" id="ARBA00023166"/>
    </source>
</evidence>
<keyword evidence="14" id="KW-0753">Steroid metabolism</keyword>
<evidence type="ECO:0000256" key="5">
    <source>
        <dbReference type="ARBA" id="ARBA00022692"/>
    </source>
</evidence>
<dbReference type="STRING" id="225164.V4BBI9"/>
<evidence type="ECO:0000256" key="4">
    <source>
        <dbReference type="ARBA" id="ARBA00022548"/>
    </source>
</evidence>
<sequence length="1217" mass="137653">MAVPFQVFSRCPSCFQNFVNLYCYFTCDPHHSEFVHVNTTRVDVKTNKTLITVVDYTVSNQFAYGMYNSCRDVEIPAANEKALDILCGKPAKDCNTTNWLDYMGDTINGQTPFKINFYVGNDSVRFPDNITIYPLFRNITPCSQPLTNTSSPCSCQDCRTACSPVKPPPSPPSPWEILHIDGYDFIMGVIFLTFLLFFGSYAICYNIMVQDSLGETQFVDQDKSSRYDNIKEEDLGCMEKIGAKMEQVLEKSFTRWGVFCARRPILVIGLAILISLLLSVGITLFDVTTDPVELWSSPSSRARQEKDYFDSHFVPFYRTEQLIITKTGNDTSFIHTNPPPYGQDVVFNGIFELEFMHQLLRLQEDISNLTAVHNNETVTLKDICFQPLAPDYNDCTIMSSLQYYQNSLKKLDAVIWDEDHFYILADYLDHLQFCVRAPASVNDTTAFHSSCLGQFGGPVFPWITFGGFEGDDYKTSKAHVMTFIVNNHLDDNKNVKAQAWESEFIKFMKSYDNPNMSIAFSSERSIQDELNRESYSDVLTIVVSYLIMFGYITFALGKLTSCCWMCYEQPPSITMGLVGVLIVLLSVSSSLGFFSFVGEPATLIIIEVVPFLVLAVGVDNIFILVQTFQRDKRRAGETIEEQVGRTIGKVGPSMLLTSLSESLAFFLGALTDMPAVKIFSLYAAMAVLFNFLLQITCLISVLALDAHREEEDRFDCYCCSKTSYTDKLQADGILFTFMKNYYSHFLMKEWVRPIVMVVFVGYFCTSVAMIPRLEVGLDQKLSMPEDSYVLDYFESLNKYLSVGAPVYFVVKDGHNYESKMGQDAVCSGNGCPENSLNGQIYQATKWANITKISHSSNDWLDDYFNWLKPGGRPSCCRYDNTTGDFCEAIDTNPNCIECNVSKFKDNRPQKQDFMKFLPWFLKDNPEIKCAKGGHAAYGNAVEIKNDTNTIGATYFMTYHSICKTSKDYIDALKYARKIAENITNSFQNSSEHFQVFPYSVFYVFYEQYLTIVYDTIFNLSICIASIFLVTFILLGFDFYSAVMVVITICFILADLLGLMYMWDISLNAVALVNLVMAVGISVEFCSHITRAFTVSTMTTRKLRAKDSLAHMGSSVLSGITLTKLVGIIVLAFSKSQLFQVFYFRMYLGIVIFGAAHGLMFLPVLLSYVGPPVNKAKILKKRENDSTINNQHTTNSTTNSQTNLVTEHTNFPDYNCRL</sequence>
<evidence type="ECO:0000256" key="15">
    <source>
        <dbReference type="ARBA" id="ARBA00034049"/>
    </source>
</evidence>
<evidence type="ECO:0000256" key="13">
    <source>
        <dbReference type="ARBA" id="ARBA00023180"/>
    </source>
</evidence>
<feature type="transmembrane region" description="Helical" evidence="17">
    <location>
        <begin position="185"/>
        <end position="208"/>
    </location>
</feature>
<evidence type="ECO:0000256" key="1">
    <source>
        <dbReference type="ARBA" id="ARBA00004127"/>
    </source>
</evidence>
<dbReference type="GO" id="GO:0030301">
    <property type="term" value="P:cholesterol transport"/>
    <property type="evidence" value="ECO:0007669"/>
    <property type="project" value="UniProtKB-ARBA"/>
</dbReference>
<evidence type="ECO:0000256" key="7">
    <source>
        <dbReference type="ARBA" id="ARBA00022989"/>
    </source>
</evidence>
<feature type="transmembrane region" description="Helical" evidence="17">
    <location>
        <begin position="646"/>
        <end position="667"/>
    </location>
</feature>
<dbReference type="OMA" id="WWFDVES"/>
<feature type="transmembrane region" description="Helical" evidence="17">
    <location>
        <begin position="1145"/>
        <end position="1169"/>
    </location>
</feature>
<dbReference type="GO" id="GO:0015485">
    <property type="term" value="F:cholesterol binding"/>
    <property type="evidence" value="ECO:0007669"/>
    <property type="project" value="TreeGrafter"/>
</dbReference>
<dbReference type="Pfam" id="PF22314">
    <property type="entry name" value="NPC1_MLD"/>
    <property type="match status" value="1"/>
</dbReference>
<dbReference type="PANTHER" id="PTHR45727:SF2">
    <property type="entry name" value="NPC INTRACELLULAR CHOLESTEROL TRANSPORTER 1"/>
    <property type="match status" value="1"/>
</dbReference>
<dbReference type="GeneID" id="20245342"/>
<dbReference type="Pfam" id="PF16414">
    <property type="entry name" value="NPC1_N"/>
    <property type="match status" value="1"/>
</dbReference>
<feature type="transmembrane region" description="Helical" evidence="17">
    <location>
        <begin position="538"/>
        <end position="556"/>
    </location>
</feature>
<evidence type="ECO:0000313" key="20">
    <source>
        <dbReference type="Proteomes" id="UP000030746"/>
    </source>
</evidence>
<evidence type="ECO:0000256" key="6">
    <source>
        <dbReference type="ARBA" id="ARBA00022729"/>
    </source>
</evidence>
<feature type="compositionally biased region" description="Low complexity" evidence="16">
    <location>
        <begin position="1188"/>
        <end position="1202"/>
    </location>
</feature>
<accession>V4BBI9</accession>
<evidence type="ECO:0000256" key="8">
    <source>
        <dbReference type="ARBA" id="ARBA00023055"/>
    </source>
</evidence>
<dbReference type="InterPro" id="IPR000731">
    <property type="entry name" value="SSD"/>
</dbReference>
<dbReference type="GO" id="GO:0005319">
    <property type="term" value="F:lipid transporter activity"/>
    <property type="evidence" value="ECO:0007669"/>
    <property type="project" value="InterPro"/>
</dbReference>
<keyword evidence="9" id="KW-0443">Lipid metabolism</keyword>
<dbReference type="GO" id="GO:0042632">
    <property type="term" value="P:cholesterol homeostasis"/>
    <property type="evidence" value="ECO:0007669"/>
    <property type="project" value="TreeGrafter"/>
</dbReference>
<dbReference type="InterPro" id="IPR053956">
    <property type="entry name" value="NPC1_MLD"/>
</dbReference>
<comment type="similarity">
    <text evidence="2">Belongs to the patched family.</text>
</comment>
<dbReference type="CTD" id="20245342"/>
<keyword evidence="6" id="KW-0732">Signal</keyword>
<dbReference type="PROSITE" id="PS50156">
    <property type="entry name" value="SSD"/>
    <property type="match status" value="1"/>
</dbReference>
<evidence type="ECO:0000256" key="17">
    <source>
        <dbReference type="SAM" id="Phobius"/>
    </source>
</evidence>
<dbReference type="Gene3D" id="1.20.1640.10">
    <property type="entry name" value="Multidrug efflux transporter AcrB transmembrane domain"/>
    <property type="match status" value="2"/>
</dbReference>
<proteinExistence type="inferred from homology"/>
<feature type="transmembrane region" description="Helical" evidence="17">
    <location>
        <begin position="1041"/>
        <end position="1062"/>
    </location>
</feature>
<feature type="transmembrane region" description="Helical" evidence="17">
    <location>
        <begin position="577"/>
        <end position="597"/>
    </location>
</feature>
<keyword evidence="20" id="KW-1185">Reference proteome</keyword>
<feature type="region of interest" description="Disordered" evidence="16">
    <location>
        <begin position="1183"/>
        <end position="1202"/>
    </location>
</feature>
<feature type="transmembrane region" description="Helical" evidence="17">
    <location>
        <begin position="265"/>
        <end position="285"/>
    </location>
</feature>
<evidence type="ECO:0000256" key="14">
    <source>
        <dbReference type="ARBA" id="ARBA00023221"/>
    </source>
</evidence>
<evidence type="ECO:0000256" key="9">
    <source>
        <dbReference type="ARBA" id="ARBA00023098"/>
    </source>
</evidence>
<reference evidence="19 20" key="1">
    <citation type="journal article" date="2013" name="Nature">
        <title>Insights into bilaterian evolution from three spiralian genomes.</title>
        <authorList>
            <person name="Simakov O."/>
            <person name="Marletaz F."/>
            <person name="Cho S.J."/>
            <person name="Edsinger-Gonzales E."/>
            <person name="Havlak P."/>
            <person name="Hellsten U."/>
            <person name="Kuo D.H."/>
            <person name="Larsson T."/>
            <person name="Lv J."/>
            <person name="Arendt D."/>
            <person name="Savage R."/>
            <person name="Osoegawa K."/>
            <person name="de Jong P."/>
            <person name="Grimwood J."/>
            <person name="Chapman J.A."/>
            <person name="Shapiro H."/>
            <person name="Aerts A."/>
            <person name="Otillar R.P."/>
            <person name="Terry A.Y."/>
            <person name="Boore J.L."/>
            <person name="Grigoriev I.V."/>
            <person name="Lindberg D.R."/>
            <person name="Seaver E.C."/>
            <person name="Weisblat D.A."/>
            <person name="Putnam N.H."/>
            <person name="Rokhsar D.S."/>
        </authorList>
    </citation>
    <scope>NUCLEOTIDE SEQUENCE [LARGE SCALE GENOMIC DNA]</scope>
</reference>
<dbReference type="Pfam" id="PF12349">
    <property type="entry name" value="Sterol-sensing"/>
    <property type="match status" value="1"/>
</dbReference>